<organism evidence="1 2">
    <name type="scientific">Acidianus rod-shaped virus 1</name>
    <dbReference type="NCBI Taxonomy" id="309181"/>
    <lineage>
        <taxon>Viruses</taxon>
        <taxon>Adnaviria</taxon>
        <taxon>Zilligvirae</taxon>
        <taxon>Taleaviricota</taxon>
        <taxon>Tokiviricetes</taxon>
        <taxon>Ligamenvirales</taxon>
        <taxon>Rudiviridae</taxon>
        <taxon>Itarudivirus</taxon>
        <taxon>Itarudivirus pozzuoliense</taxon>
        <taxon>Itarudivirus ARV1</taxon>
    </lineage>
</organism>
<keyword evidence="2" id="KW-1185">Reference proteome</keyword>
<accession>Q50I56</accession>
<dbReference type="RefSeq" id="YP_001542632.1">
    <property type="nucleotide sequence ID" value="NC_009965.1"/>
</dbReference>
<dbReference type="EMBL" id="AJ875026">
    <property type="protein sequence ID" value="CAI44170.1"/>
    <property type="molecule type" value="Genomic_DNA"/>
</dbReference>
<name>Q50I56_9VIRU</name>
<proteinExistence type="predicted"/>
<evidence type="ECO:0000313" key="2">
    <source>
        <dbReference type="Proteomes" id="UP000001777"/>
    </source>
</evidence>
<reference evidence="1 2" key="1">
    <citation type="journal article" date="2005" name="Virology">
        <title>A novel rudivirus, ARV1, of the hyperthermophilic archaeal genus Acidianus.</title>
        <authorList>
            <person name="Vestergaard G."/>
            <person name="Haring M."/>
            <person name="Peng X."/>
            <person name="Rachel R."/>
            <person name="Garrett R.A."/>
            <person name="Prangishvili D."/>
        </authorList>
    </citation>
    <scope>NUCLEOTIDE SEQUENCE</scope>
</reference>
<dbReference type="KEGG" id="vg:5729535"/>
<dbReference type="OrthoDB" id="39917at10239"/>
<dbReference type="GeneID" id="5729535"/>
<sequence>MQIITFSNSEEYLKWLSHRSGAVAEKAAQFEQKYPGIIPVIVITNIDTSQNCDDGWVHIFVHPSLLSEIDKIIS</sequence>
<dbReference type="Proteomes" id="UP000001777">
    <property type="component" value="Segment"/>
</dbReference>
<protein>
    <submittedName>
        <fullName evidence="1">Uncharacterized protein</fullName>
    </submittedName>
</protein>
<evidence type="ECO:0000313" key="1">
    <source>
        <dbReference type="EMBL" id="CAI44170.1"/>
    </source>
</evidence>